<evidence type="ECO:0000256" key="3">
    <source>
        <dbReference type="ARBA" id="ARBA00022670"/>
    </source>
</evidence>
<dbReference type="InterPro" id="IPR033116">
    <property type="entry name" value="TRYPSIN_SER"/>
</dbReference>
<proteinExistence type="predicted"/>
<dbReference type="InterPro" id="IPR009003">
    <property type="entry name" value="Peptidase_S1_PA"/>
</dbReference>
<evidence type="ECO:0000256" key="9">
    <source>
        <dbReference type="ARBA" id="ARBA00044036"/>
    </source>
</evidence>
<keyword evidence="3 10" id="KW-0645">Protease</keyword>
<name>A0A151MSQ8_ALLMI</name>
<dbReference type="InterPro" id="IPR043504">
    <property type="entry name" value="Peptidase_S1_PA_chymotrypsin"/>
</dbReference>
<keyword evidence="2" id="KW-0964">Secreted</keyword>
<dbReference type="EMBL" id="AKHW03005169">
    <property type="protein sequence ID" value="KYO27530.1"/>
    <property type="molecule type" value="Genomic_DNA"/>
</dbReference>
<keyword evidence="7" id="KW-0865">Zymogen</keyword>
<evidence type="ECO:0000256" key="10">
    <source>
        <dbReference type="RuleBase" id="RU363034"/>
    </source>
</evidence>
<dbReference type="GO" id="GO:0004252">
    <property type="term" value="F:serine-type endopeptidase activity"/>
    <property type="evidence" value="ECO:0007669"/>
    <property type="project" value="UniProtKB-EC"/>
</dbReference>
<dbReference type="GO" id="GO:0007586">
    <property type="term" value="P:digestion"/>
    <property type="evidence" value="ECO:0007669"/>
    <property type="project" value="UniProtKB-KW"/>
</dbReference>
<keyword evidence="6 10" id="KW-0720">Serine protease</keyword>
<dbReference type="PROSITE" id="PS00134">
    <property type="entry name" value="TRYPSIN_HIS"/>
    <property type="match status" value="1"/>
</dbReference>
<dbReference type="AlphaFoldDB" id="A0A151MSQ8"/>
<keyword evidence="8" id="KW-1015">Disulfide bond</keyword>
<feature type="domain" description="Peptidase S1" evidence="11">
    <location>
        <begin position="179"/>
        <end position="406"/>
    </location>
</feature>
<dbReference type="PRINTS" id="PR00722">
    <property type="entry name" value="CHYMOTRYPSIN"/>
</dbReference>
<dbReference type="PANTHER" id="PTHR24250">
    <property type="entry name" value="CHYMOTRYPSIN-RELATED"/>
    <property type="match status" value="1"/>
</dbReference>
<comment type="subcellular location">
    <subcellularLocation>
        <location evidence="1">Secreted</location>
        <location evidence="1">Extracellular space</location>
    </subcellularLocation>
</comment>
<keyword evidence="4" id="KW-0222">Digestion</keyword>
<evidence type="ECO:0000313" key="13">
    <source>
        <dbReference type="Proteomes" id="UP000050525"/>
    </source>
</evidence>
<comment type="caution">
    <text evidence="12">The sequence shown here is derived from an EMBL/GenBank/DDBJ whole genome shotgun (WGS) entry which is preliminary data.</text>
</comment>
<evidence type="ECO:0000256" key="2">
    <source>
        <dbReference type="ARBA" id="ARBA00022525"/>
    </source>
</evidence>
<dbReference type="PROSITE" id="PS50240">
    <property type="entry name" value="TRYPSIN_DOM"/>
    <property type="match status" value="1"/>
</dbReference>
<dbReference type="InterPro" id="IPR001254">
    <property type="entry name" value="Trypsin_dom"/>
</dbReference>
<dbReference type="Pfam" id="PF00089">
    <property type="entry name" value="Trypsin"/>
    <property type="match status" value="1"/>
</dbReference>
<accession>A0A151MSQ8</accession>
<dbReference type="Gene3D" id="2.40.10.10">
    <property type="entry name" value="Trypsin-like serine proteases"/>
    <property type="match status" value="1"/>
</dbReference>
<dbReference type="eggNOG" id="KOG3627">
    <property type="taxonomic scope" value="Eukaryota"/>
</dbReference>
<dbReference type="PROSITE" id="PS00135">
    <property type="entry name" value="TRYPSIN_SER"/>
    <property type="match status" value="1"/>
</dbReference>
<dbReference type="InterPro" id="IPR001314">
    <property type="entry name" value="Peptidase_S1A"/>
</dbReference>
<reference evidence="12 13" key="1">
    <citation type="journal article" date="2012" name="Genome Biol.">
        <title>Sequencing three crocodilian genomes to illuminate the evolution of archosaurs and amniotes.</title>
        <authorList>
            <person name="St John J.A."/>
            <person name="Braun E.L."/>
            <person name="Isberg S.R."/>
            <person name="Miles L.G."/>
            <person name="Chong A.Y."/>
            <person name="Gongora J."/>
            <person name="Dalzell P."/>
            <person name="Moran C."/>
            <person name="Bed'hom B."/>
            <person name="Abzhanov A."/>
            <person name="Burgess S.C."/>
            <person name="Cooksey A.M."/>
            <person name="Castoe T.A."/>
            <person name="Crawford N.G."/>
            <person name="Densmore L.D."/>
            <person name="Drew J.C."/>
            <person name="Edwards S.V."/>
            <person name="Faircloth B.C."/>
            <person name="Fujita M.K."/>
            <person name="Greenwold M.J."/>
            <person name="Hoffmann F.G."/>
            <person name="Howard J.M."/>
            <person name="Iguchi T."/>
            <person name="Janes D.E."/>
            <person name="Khan S.Y."/>
            <person name="Kohno S."/>
            <person name="de Koning A.J."/>
            <person name="Lance S.L."/>
            <person name="McCarthy F.M."/>
            <person name="McCormack J.E."/>
            <person name="Merchant M.E."/>
            <person name="Peterson D.G."/>
            <person name="Pollock D.D."/>
            <person name="Pourmand N."/>
            <person name="Raney B.J."/>
            <person name="Roessler K.A."/>
            <person name="Sanford J.R."/>
            <person name="Sawyer R.H."/>
            <person name="Schmidt C.J."/>
            <person name="Triplett E.W."/>
            <person name="Tuberville T.D."/>
            <person name="Venegas-Anaya M."/>
            <person name="Howard J.T."/>
            <person name="Jarvis E.D."/>
            <person name="Guillette L.J.Jr."/>
            <person name="Glenn T.C."/>
            <person name="Green R.E."/>
            <person name="Ray D.A."/>
        </authorList>
    </citation>
    <scope>NUCLEOTIDE SEQUENCE [LARGE SCALE GENOMIC DNA]</scope>
    <source>
        <strain evidence="12">KSC_2009_1</strain>
    </source>
</reference>
<evidence type="ECO:0000256" key="4">
    <source>
        <dbReference type="ARBA" id="ARBA00022757"/>
    </source>
</evidence>
<protein>
    <recommendedName>
        <fullName evidence="9">chymotrypsin</fullName>
        <ecNumber evidence="9">3.4.21.1</ecNumber>
    </recommendedName>
</protein>
<organism evidence="12 13">
    <name type="scientific">Alligator mississippiensis</name>
    <name type="common">American alligator</name>
    <dbReference type="NCBI Taxonomy" id="8496"/>
    <lineage>
        <taxon>Eukaryota</taxon>
        <taxon>Metazoa</taxon>
        <taxon>Chordata</taxon>
        <taxon>Craniata</taxon>
        <taxon>Vertebrata</taxon>
        <taxon>Euteleostomi</taxon>
        <taxon>Archelosauria</taxon>
        <taxon>Archosauria</taxon>
        <taxon>Crocodylia</taxon>
        <taxon>Alligatoridae</taxon>
        <taxon>Alligatorinae</taxon>
        <taxon>Alligator</taxon>
    </lineage>
</organism>
<dbReference type="PANTHER" id="PTHR24250:SF65">
    <property type="entry name" value="CHYMOTRYPSINOGEN B"/>
    <property type="match status" value="1"/>
</dbReference>
<evidence type="ECO:0000313" key="12">
    <source>
        <dbReference type="EMBL" id="KYO27530.1"/>
    </source>
</evidence>
<dbReference type="CDD" id="cd00190">
    <property type="entry name" value="Tryp_SPc"/>
    <property type="match status" value="1"/>
</dbReference>
<dbReference type="GO" id="GO:0006508">
    <property type="term" value="P:proteolysis"/>
    <property type="evidence" value="ECO:0007669"/>
    <property type="project" value="UniProtKB-KW"/>
</dbReference>
<evidence type="ECO:0000256" key="8">
    <source>
        <dbReference type="ARBA" id="ARBA00023157"/>
    </source>
</evidence>
<gene>
    <name evidence="12" type="primary">CTRB1</name>
    <name evidence="12" type="ORF">Y1Q_0003682</name>
</gene>
<dbReference type="FunFam" id="2.40.10.10:FF:000176">
    <property type="entry name" value="Chymotrypsinogen A"/>
    <property type="match status" value="1"/>
</dbReference>
<evidence type="ECO:0000256" key="6">
    <source>
        <dbReference type="ARBA" id="ARBA00022825"/>
    </source>
</evidence>
<dbReference type="Proteomes" id="UP000050525">
    <property type="component" value="Unassembled WGS sequence"/>
</dbReference>
<evidence type="ECO:0000256" key="5">
    <source>
        <dbReference type="ARBA" id="ARBA00022801"/>
    </source>
</evidence>
<keyword evidence="13" id="KW-1185">Reference proteome</keyword>
<dbReference type="GO" id="GO:0005576">
    <property type="term" value="C:extracellular region"/>
    <property type="evidence" value="ECO:0007669"/>
    <property type="project" value="UniProtKB-SubCell"/>
</dbReference>
<evidence type="ECO:0000259" key="11">
    <source>
        <dbReference type="PROSITE" id="PS50240"/>
    </source>
</evidence>
<keyword evidence="5 10" id="KW-0378">Hydrolase</keyword>
<evidence type="ECO:0000256" key="1">
    <source>
        <dbReference type="ARBA" id="ARBA00004239"/>
    </source>
</evidence>
<dbReference type="InterPro" id="IPR018114">
    <property type="entry name" value="TRYPSIN_HIS"/>
</dbReference>
<sequence>MGKGHLEDLVKDKMAGSIGMPDILLFLWAKYMGLICKLVMDAEATCLVRYFAGHILRHWWVFTPTSHRPWIMGSSRFYETLNQCRSLYGLQSAGPGTMSNHKKIQETVRLRDTMSPMDLLPGNACQAMWEHIDHKDLHKDQKDLHWLIAHQALPVRARRHREGCGTPAIQPIISGYARIVNGEEAIPGSWPWQVSLQDNTGFHFCGGSLISEDWVVTAAHCGVKTTDRVVLGAFDLGFLGEDVQVLKIAQVFKNRNFNMLTLRDDITLLKLATPAKMTARVSPVCLPEATDYFPGGITCVTTGWGLTNPNAQKTPEKLQQVALPLLTNAQCKSYWSYRIKDCMVCAGAEGASSCMGDSGGPLVCQKDGIWTLVGIVSWGSNTCSPSSPGVYTRVSKLRPWINEIIAVN</sequence>
<evidence type="ECO:0000256" key="7">
    <source>
        <dbReference type="ARBA" id="ARBA00023145"/>
    </source>
</evidence>
<dbReference type="STRING" id="8496.A0A151MSQ8"/>
<dbReference type="SUPFAM" id="SSF50494">
    <property type="entry name" value="Trypsin-like serine proteases"/>
    <property type="match status" value="1"/>
</dbReference>
<dbReference type="SMART" id="SM00020">
    <property type="entry name" value="Tryp_SPc"/>
    <property type="match status" value="1"/>
</dbReference>
<dbReference type="EC" id="3.4.21.1" evidence="9"/>
<dbReference type="FunFam" id="2.40.10.10:FF:000181">
    <property type="entry name" value="Chymotrypsinogen A"/>
    <property type="match status" value="1"/>
</dbReference>